<evidence type="ECO:0000313" key="1">
    <source>
        <dbReference type="EMBL" id="KKR22893.1"/>
    </source>
</evidence>
<evidence type="ECO:0000313" key="2">
    <source>
        <dbReference type="Proteomes" id="UP000034764"/>
    </source>
</evidence>
<sequence length="149" mass="17694">MAETNSQFTIVNLLEWLIFKIHTYIMATTDGKTIPVFNARAEYWHRWLWDFKTLGSSEYNAPDFIDEITRLVGMSFDWGSHYPKHPGLAEFWSFFLQKYFTSLNYGEFIIFTKPTTPLPRVWEIIVAREMAKILSDGSPLFRRQNLNWK</sequence>
<accession>A0A0G0P4M6</accession>
<organism evidence="1 2">
    <name type="scientific">Candidatus Yanofskybacteria bacterium GW2011_GWD2_39_48</name>
    <dbReference type="NCBI Taxonomy" id="1619031"/>
    <lineage>
        <taxon>Bacteria</taxon>
        <taxon>Candidatus Yanofskyibacteriota</taxon>
    </lineage>
</organism>
<reference evidence="1 2" key="1">
    <citation type="journal article" date="2015" name="Nature">
        <title>rRNA introns, odd ribosomes, and small enigmatic genomes across a large radiation of phyla.</title>
        <authorList>
            <person name="Brown C.T."/>
            <person name="Hug L.A."/>
            <person name="Thomas B.C."/>
            <person name="Sharon I."/>
            <person name="Castelle C.J."/>
            <person name="Singh A."/>
            <person name="Wilkins M.J."/>
            <person name="Williams K.H."/>
            <person name="Banfield J.F."/>
        </authorList>
    </citation>
    <scope>NUCLEOTIDE SEQUENCE [LARGE SCALE GENOMIC DNA]</scope>
</reference>
<proteinExistence type="predicted"/>
<protein>
    <submittedName>
        <fullName evidence="1">Uncharacterized protein</fullName>
    </submittedName>
</protein>
<name>A0A0G0P4M6_9BACT</name>
<dbReference type="AlphaFoldDB" id="A0A0G0P4M6"/>
<gene>
    <name evidence="1" type="ORF">UT53_C0031G0006</name>
</gene>
<dbReference type="EMBL" id="LBXD01000031">
    <property type="protein sequence ID" value="KKR22893.1"/>
    <property type="molecule type" value="Genomic_DNA"/>
</dbReference>
<dbReference type="Proteomes" id="UP000034764">
    <property type="component" value="Unassembled WGS sequence"/>
</dbReference>
<comment type="caution">
    <text evidence="1">The sequence shown here is derived from an EMBL/GenBank/DDBJ whole genome shotgun (WGS) entry which is preliminary data.</text>
</comment>